<proteinExistence type="predicted"/>
<organism evidence="1 2">
    <name type="scientific">Suillus subaureus</name>
    <dbReference type="NCBI Taxonomy" id="48587"/>
    <lineage>
        <taxon>Eukaryota</taxon>
        <taxon>Fungi</taxon>
        <taxon>Dikarya</taxon>
        <taxon>Basidiomycota</taxon>
        <taxon>Agaricomycotina</taxon>
        <taxon>Agaricomycetes</taxon>
        <taxon>Agaricomycetidae</taxon>
        <taxon>Boletales</taxon>
        <taxon>Suillineae</taxon>
        <taxon>Suillaceae</taxon>
        <taxon>Suillus</taxon>
    </lineage>
</organism>
<accession>A0A9P7DR73</accession>
<dbReference type="Proteomes" id="UP000807769">
    <property type="component" value="Unassembled WGS sequence"/>
</dbReference>
<dbReference type="OrthoDB" id="2985972at2759"/>
<dbReference type="GeneID" id="64627737"/>
<name>A0A9P7DR73_9AGAM</name>
<sequence>MATSANHLTGRDSDISSKSVLSASGAAWISADQFLVSGRSKSDNEGLFMSIVSESPSDVVKALFSVSGFITNNELLTQVISFKLFFILLVNLATISGSMTARHHQMFYFSDGTHIFQAGHSLFRVHASILGDKSLAFRDMFAASQGTQLEQVDGSTDDRPICVPSWRPDVLKICNKAVIQLLELSDMYLCKDARVYAVHHLQRQRYSLEPTRLISLALKYNLKEILPHAFERLISARINDISDEEFRAVGSVVWNTMFKVKERLDVHRRIIACEAPPMVHAGTCTKQKLCEDDWKQLWWNGMGRFLLDGRNPQPYKDAVERFEKLDIGQINLDCWKAVLYIVKAHSAFDHERKLITRTADDLVKYLIVEPNFEDFGRLVH</sequence>
<protein>
    <recommendedName>
        <fullName evidence="3">BTB domain-containing protein</fullName>
    </recommendedName>
</protein>
<evidence type="ECO:0000313" key="1">
    <source>
        <dbReference type="EMBL" id="KAG1801152.1"/>
    </source>
</evidence>
<reference evidence="1" key="1">
    <citation type="journal article" date="2020" name="New Phytol.">
        <title>Comparative genomics reveals dynamic genome evolution in host specialist ectomycorrhizal fungi.</title>
        <authorList>
            <person name="Lofgren L.A."/>
            <person name="Nguyen N.H."/>
            <person name="Vilgalys R."/>
            <person name="Ruytinx J."/>
            <person name="Liao H.L."/>
            <person name="Branco S."/>
            <person name="Kuo A."/>
            <person name="LaButti K."/>
            <person name="Lipzen A."/>
            <person name="Andreopoulos W."/>
            <person name="Pangilinan J."/>
            <person name="Riley R."/>
            <person name="Hundley H."/>
            <person name="Na H."/>
            <person name="Barry K."/>
            <person name="Grigoriev I.V."/>
            <person name="Stajich J.E."/>
            <person name="Kennedy P.G."/>
        </authorList>
    </citation>
    <scope>NUCLEOTIDE SEQUENCE</scope>
    <source>
        <strain evidence="1">MN1</strain>
    </source>
</reference>
<evidence type="ECO:0008006" key="3">
    <source>
        <dbReference type="Google" id="ProtNLM"/>
    </source>
</evidence>
<comment type="caution">
    <text evidence="1">The sequence shown here is derived from an EMBL/GenBank/DDBJ whole genome shotgun (WGS) entry which is preliminary data.</text>
</comment>
<dbReference type="EMBL" id="JABBWG010000100">
    <property type="protein sequence ID" value="KAG1801152.1"/>
    <property type="molecule type" value="Genomic_DNA"/>
</dbReference>
<dbReference type="AlphaFoldDB" id="A0A9P7DR73"/>
<keyword evidence="2" id="KW-1185">Reference proteome</keyword>
<gene>
    <name evidence="1" type="ORF">BJ212DRAFT_1305140</name>
</gene>
<dbReference type="RefSeq" id="XP_041186006.1">
    <property type="nucleotide sequence ID" value="XM_041333720.1"/>
</dbReference>
<evidence type="ECO:0000313" key="2">
    <source>
        <dbReference type="Proteomes" id="UP000807769"/>
    </source>
</evidence>